<feature type="compositionally biased region" description="Polar residues" evidence="1">
    <location>
        <begin position="60"/>
        <end position="78"/>
    </location>
</feature>
<sequence length="481" mass="56080">MNILDSSDDDQNLDSPSILDNNEDNDNNYTLPSISSLPVMSPVSNIPSVTTSFIIDQMVNSPQQSPQNMTSSPRLTRNTRAERRKKNTTVRPRRVVRKKIELKFRWSNERFKHCAELEPHRDEFQSPIPEKKCPYDYFTDFFSEDLFDEICQYTNMYAMQSTGRSMTVEELRNFISIKVIMGIVSMPSYLDYWSSKTRYPLVADVMSLKRYQEIRRYIHFVDNNETNSDPYFKIRPFVERIRQNCLKVEEESRFSIDEMVIPYKGTKAGKKRQYNPRKPRKWGFKNLVRAGASGVINDFFLYAGNDTFENCYFTDEEEGLGWGAKAVLRLCKSIKKKPCVVYFDNFFSSLELTYHLRNSYGIFSLGTIRSNRLRNAASRLKTDKDLKKLGRGAFSQTVTLPCRKKGTERFRTRRHVVGNYSGRLLIPSKLNCTLLRSCETRYYFKCVCAVRLLLYLVFCAIGKKGFAQPSHVQFDLEKCNI</sequence>
<dbReference type="EMBL" id="JBEUOH010000014">
    <property type="protein sequence ID" value="KAL0879271.1"/>
    <property type="molecule type" value="Genomic_DNA"/>
</dbReference>
<comment type="caution">
    <text evidence="3">The sequence shown here is derived from an EMBL/GenBank/DDBJ whole genome shotgun (WGS) entry which is preliminary data.</text>
</comment>
<feature type="compositionally biased region" description="Basic residues" evidence="1">
    <location>
        <begin position="82"/>
        <end position="91"/>
    </location>
</feature>
<feature type="compositionally biased region" description="Polar residues" evidence="1">
    <location>
        <begin position="27"/>
        <end position="42"/>
    </location>
</feature>
<feature type="region of interest" description="Disordered" evidence="1">
    <location>
        <begin position="1"/>
        <end position="42"/>
    </location>
</feature>
<reference evidence="3 4" key="1">
    <citation type="submission" date="2024-06" db="EMBL/GenBank/DDBJ databases">
        <title>A chromosome-level genome assembly of beet webworm, Loxostege sticticalis.</title>
        <authorList>
            <person name="Zhang Y."/>
        </authorList>
    </citation>
    <scope>NUCLEOTIDE SEQUENCE [LARGE SCALE GENOMIC DNA]</scope>
    <source>
        <strain evidence="3">AQ026</strain>
        <tissue evidence="3">Whole body</tissue>
    </source>
</reference>
<feature type="compositionally biased region" description="Acidic residues" evidence="1">
    <location>
        <begin position="1"/>
        <end position="12"/>
    </location>
</feature>
<evidence type="ECO:0000313" key="3">
    <source>
        <dbReference type="EMBL" id="KAL0879271.1"/>
    </source>
</evidence>
<keyword evidence="4" id="KW-1185">Reference proteome</keyword>
<dbReference type="Pfam" id="PF13843">
    <property type="entry name" value="DDE_Tnp_1_7"/>
    <property type="match status" value="1"/>
</dbReference>
<accession>A0ABR3HRU7</accession>
<protein>
    <recommendedName>
        <fullName evidence="2">PiggyBac transposable element-derived protein domain-containing protein</fullName>
    </recommendedName>
</protein>
<name>A0ABR3HRU7_LOXSC</name>
<feature type="domain" description="PiggyBac transposable element-derived protein" evidence="2">
    <location>
        <begin position="133"/>
        <end position="387"/>
    </location>
</feature>
<evidence type="ECO:0000256" key="1">
    <source>
        <dbReference type="SAM" id="MobiDB-lite"/>
    </source>
</evidence>
<gene>
    <name evidence="3" type="ORF">ABMA27_003051</name>
</gene>
<dbReference type="Proteomes" id="UP001549920">
    <property type="component" value="Unassembled WGS sequence"/>
</dbReference>
<evidence type="ECO:0000259" key="2">
    <source>
        <dbReference type="Pfam" id="PF13843"/>
    </source>
</evidence>
<dbReference type="InterPro" id="IPR029526">
    <property type="entry name" value="PGBD"/>
</dbReference>
<evidence type="ECO:0000313" key="4">
    <source>
        <dbReference type="Proteomes" id="UP001549920"/>
    </source>
</evidence>
<dbReference type="PANTHER" id="PTHR47272">
    <property type="entry name" value="DDE_TNP_1_7 DOMAIN-CONTAINING PROTEIN"/>
    <property type="match status" value="1"/>
</dbReference>
<organism evidence="3 4">
    <name type="scientific">Loxostege sticticalis</name>
    <name type="common">Beet webworm moth</name>
    <dbReference type="NCBI Taxonomy" id="481309"/>
    <lineage>
        <taxon>Eukaryota</taxon>
        <taxon>Metazoa</taxon>
        <taxon>Ecdysozoa</taxon>
        <taxon>Arthropoda</taxon>
        <taxon>Hexapoda</taxon>
        <taxon>Insecta</taxon>
        <taxon>Pterygota</taxon>
        <taxon>Neoptera</taxon>
        <taxon>Endopterygota</taxon>
        <taxon>Lepidoptera</taxon>
        <taxon>Glossata</taxon>
        <taxon>Ditrysia</taxon>
        <taxon>Pyraloidea</taxon>
        <taxon>Crambidae</taxon>
        <taxon>Pyraustinae</taxon>
        <taxon>Loxostege</taxon>
    </lineage>
</organism>
<dbReference type="PANTHER" id="PTHR47272:SF1">
    <property type="entry name" value="PIGGYBAC TRANSPOSABLE ELEMENT-DERIVED PROTEIN 3-LIKE"/>
    <property type="match status" value="1"/>
</dbReference>
<feature type="region of interest" description="Disordered" evidence="1">
    <location>
        <begin position="60"/>
        <end position="91"/>
    </location>
</feature>
<proteinExistence type="predicted"/>